<dbReference type="KEGG" id="pyc:TQ32_05055"/>
<dbReference type="EMBL" id="JARRIG010000003">
    <property type="protein sequence ID" value="MFA4804280.1"/>
    <property type="molecule type" value="Genomic_DNA"/>
</dbReference>
<dbReference type="RefSeq" id="WP_074964165.1">
    <property type="nucleotide sequence ID" value="NZ_CP010835.1"/>
</dbReference>
<feature type="domain" description="Elongation factor Tu-type" evidence="1">
    <location>
        <begin position="35"/>
        <end position="107"/>
    </location>
</feature>
<keyword evidence="5" id="KW-1185">Reference proteome</keyword>
<dbReference type="GO" id="GO:0005525">
    <property type="term" value="F:GTP binding"/>
    <property type="evidence" value="ECO:0007669"/>
    <property type="project" value="UniProtKB-KW"/>
</dbReference>
<accession>A0A127BAU4</accession>
<dbReference type="NCBIfam" id="NF041207">
    <property type="entry name" value="tRNA_bind_PBP11"/>
    <property type="match status" value="1"/>
</dbReference>
<dbReference type="Gene3D" id="2.40.30.10">
    <property type="entry name" value="Translation factors"/>
    <property type="match status" value="1"/>
</dbReference>
<proteinExistence type="predicted"/>
<evidence type="ECO:0000259" key="1">
    <source>
        <dbReference type="Pfam" id="PF14578"/>
    </source>
</evidence>
<protein>
    <submittedName>
        <fullName evidence="3">tRNA-binding protein Pbp11</fullName>
    </submittedName>
</protein>
<evidence type="ECO:0000313" key="5">
    <source>
        <dbReference type="Proteomes" id="UP001571980"/>
    </source>
</evidence>
<evidence type="ECO:0000313" key="3">
    <source>
        <dbReference type="EMBL" id="MFA4804280.1"/>
    </source>
</evidence>
<dbReference type="EMBL" id="CP010835">
    <property type="protein sequence ID" value="AMM53919.1"/>
    <property type="molecule type" value="Genomic_DNA"/>
</dbReference>
<dbReference type="PATRIC" id="fig|1609559.3.peg.1050"/>
<dbReference type="OrthoDB" id="100256at2157"/>
<dbReference type="InterPro" id="IPR029459">
    <property type="entry name" value="EFTU-type"/>
</dbReference>
<sequence length="111" mass="12760">MLKKILKKIFKKSKSEELDFHERGAEKYLVGKVKVERKLKVGSWDAVICRVEDGIVRVGYKLKKGRKKVPIMKIQKERKEIEFAIPGDKVALVLDGSIEVEKGEMLEVYSV</sequence>
<dbReference type="SUPFAM" id="SSF50447">
    <property type="entry name" value="Translation proteins"/>
    <property type="match status" value="1"/>
</dbReference>
<dbReference type="Proteomes" id="UP001571980">
    <property type="component" value="Unassembled WGS sequence"/>
</dbReference>
<dbReference type="InterPro" id="IPR009000">
    <property type="entry name" value="Transl_B-barrel_sf"/>
</dbReference>
<dbReference type="Proteomes" id="UP000070587">
    <property type="component" value="Chromosome"/>
</dbReference>
<dbReference type="STRING" id="1609559.TQ32_05055"/>
<dbReference type="GeneID" id="28491180"/>
<evidence type="ECO:0000313" key="2">
    <source>
        <dbReference type="EMBL" id="AMM53919.1"/>
    </source>
</evidence>
<reference evidence="2 4" key="2">
    <citation type="journal article" date="2016" name="Int. J. Syst. Evol. Microbiol.">
        <title>Pyrococcus kukulkanii sp. nov., a hyperthermophilic, piezophilic archaeon isolated from a deep-sea hydrothermal vent.</title>
        <authorList>
            <person name="Callac N."/>
            <person name="Oger P."/>
            <person name="Lesongeur F."/>
            <person name="Rattray J.E."/>
            <person name="Vannier P."/>
            <person name="Michoud G."/>
            <person name="Beauverger M."/>
            <person name="Gayet N."/>
            <person name="Rouxel O."/>
            <person name="Jebbar M."/>
            <person name="Godfroy A."/>
        </authorList>
    </citation>
    <scope>NUCLEOTIDE SEQUENCE [LARGE SCALE GENOMIC DNA]</scope>
    <source>
        <strain evidence="2 4">NCB100</strain>
    </source>
</reference>
<evidence type="ECO:0000313" key="4">
    <source>
        <dbReference type="Proteomes" id="UP000070587"/>
    </source>
</evidence>
<reference evidence="4" key="1">
    <citation type="submission" date="2015-02" db="EMBL/GenBank/DDBJ databases">
        <title>Pyrococcus kukulkanii sp. nov., a novel hyperthermophilic archaeon isolated from a deep-sea hydrothermal vent at the Guaymas Basin.</title>
        <authorList>
            <person name="Oger P.M."/>
            <person name="Callac N."/>
            <person name="Jebbar M."/>
            <person name="Godfroy A."/>
        </authorList>
    </citation>
    <scope>NUCLEOTIDE SEQUENCE [LARGE SCALE GENOMIC DNA]</scope>
    <source>
        <strain evidence="4">NCB100</strain>
    </source>
</reference>
<gene>
    <name evidence="3" type="primary">pbp11</name>
    <name evidence="3" type="ORF">P8X34_05935</name>
    <name evidence="2" type="ORF">TQ32_05055</name>
</gene>
<reference evidence="3 5" key="3">
    <citation type="submission" date="2023-03" db="EMBL/GenBank/DDBJ databases">
        <title>Speciation in Pyrococcus: adaptation to high temperature as a mechanism.</title>
        <authorList>
            <person name="Gu J."/>
        </authorList>
    </citation>
    <scope>NUCLEOTIDE SEQUENCE [LARGE SCALE GENOMIC DNA]</scope>
    <source>
        <strain evidence="3 5">LMOA34</strain>
    </source>
</reference>
<dbReference type="GO" id="GO:0006412">
    <property type="term" value="P:translation"/>
    <property type="evidence" value="ECO:0007669"/>
    <property type="project" value="UniProtKB-KW"/>
</dbReference>
<dbReference type="AlphaFoldDB" id="A0A127BAU4"/>
<name>A0A127BAU4_9EURY</name>
<organism evidence="2 4">
    <name type="scientific">Pyrococcus kukulkanii</name>
    <dbReference type="NCBI Taxonomy" id="1609559"/>
    <lineage>
        <taxon>Archaea</taxon>
        <taxon>Methanobacteriati</taxon>
        <taxon>Methanobacteriota</taxon>
        <taxon>Thermococci</taxon>
        <taxon>Thermococcales</taxon>
        <taxon>Thermococcaceae</taxon>
        <taxon>Pyrococcus</taxon>
    </lineage>
</organism>
<dbReference type="Pfam" id="PF14578">
    <property type="entry name" value="GTP_EFTU_D4"/>
    <property type="match status" value="1"/>
</dbReference>